<evidence type="ECO:0000259" key="8">
    <source>
        <dbReference type="PROSITE" id="PS50157"/>
    </source>
</evidence>
<dbReference type="PROSITE" id="PS50157">
    <property type="entry name" value="ZINC_FINGER_C2H2_2"/>
    <property type="match status" value="3"/>
</dbReference>
<evidence type="ECO:0000256" key="5">
    <source>
        <dbReference type="ARBA" id="ARBA00022833"/>
    </source>
</evidence>
<dbReference type="Pfam" id="PF00096">
    <property type="entry name" value="zf-C2H2"/>
    <property type="match status" value="1"/>
</dbReference>
<keyword evidence="2" id="KW-0479">Metal-binding</keyword>
<dbReference type="InterPro" id="IPR036236">
    <property type="entry name" value="Znf_C2H2_sf"/>
</dbReference>
<protein>
    <recommendedName>
        <fullName evidence="8">C2H2-type domain-containing protein</fullName>
    </recommendedName>
</protein>
<feature type="domain" description="C2H2-type" evidence="8">
    <location>
        <begin position="109"/>
        <end position="136"/>
    </location>
</feature>
<dbReference type="OrthoDB" id="6372448at2759"/>
<dbReference type="SUPFAM" id="SSF57667">
    <property type="entry name" value="beta-beta-alpha zinc fingers"/>
    <property type="match status" value="2"/>
</dbReference>
<proteinExistence type="predicted"/>
<name>A0A8J2W4E6_9CRUS</name>
<comment type="caution">
    <text evidence="9">The sequence shown here is derived from an EMBL/GenBank/DDBJ whole genome shotgun (WGS) entry which is preliminary data.</text>
</comment>
<dbReference type="InterPro" id="IPR013087">
    <property type="entry name" value="Znf_C2H2_type"/>
</dbReference>
<feature type="domain" description="C2H2-type" evidence="8">
    <location>
        <begin position="42"/>
        <end position="70"/>
    </location>
</feature>
<evidence type="ECO:0000256" key="1">
    <source>
        <dbReference type="ARBA" id="ARBA00004123"/>
    </source>
</evidence>
<feature type="domain" description="C2H2-type" evidence="8">
    <location>
        <begin position="137"/>
        <end position="164"/>
    </location>
</feature>
<keyword evidence="3" id="KW-0677">Repeat</keyword>
<dbReference type="EMBL" id="CAKKLH010000157">
    <property type="protein sequence ID" value="CAH0104818.1"/>
    <property type="molecule type" value="Genomic_DNA"/>
</dbReference>
<dbReference type="SMART" id="SM00355">
    <property type="entry name" value="ZnF_C2H2"/>
    <property type="match status" value="5"/>
</dbReference>
<dbReference type="InterPro" id="IPR050888">
    <property type="entry name" value="ZnF_C2H2-type_TF"/>
</dbReference>
<evidence type="ECO:0000256" key="4">
    <source>
        <dbReference type="ARBA" id="ARBA00022771"/>
    </source>
</evidence>
<keyword evidence="5" id="KW-0862">Zinc</keyword>
<evidence type="ECO:0000256" key="6">
    <source>
        <dbReference type="ARBA" id="ARBA00023242"/>
    </source>
</evidence>
<reference evidence="9" key="1">
    <citation type="submission" date="2021-11" db="EMBL/GenBank/DDBJ databases">
        <authorList>
            <person name="Schell T."/>
        </authorList>
    </citation>
    <scope>NUCLEOTIDE SEQUENCE</scope>
    <source>
        <strain evidence="9">M5</strain>
    </source>
</reference>
<evidence type="ECO:0000256" key="2">
    <source>
        <dbReference type="ARBA" id="ARBA00022723"/>
    </source>
</evidence>
<dbReference type="GO" id="GO:0008270">
    <property type="term" value="F:zinc ion binding"/>
    <property type="evidence" value="ECO:0007669"/>
    <property type="project" value="UniProtKB-KW"/>
</dbReference>
<dbReference type="Pfam" id="PF13909">
    <property type="entry name" value="zf-H2C2_5"/>
    <property type="match status" value="2"/>
</dbReference>
<comment type="subcellular location">
    <subcellularLocation>
        <location evidence="1">Nucleus</location>
    </subcellularLocation>
</comment>
<dbReference type="AlphaFoldDB" id="A0A8J2W4E6"/>
<dbReference type="PANTHER" id="PTHR24406">
    <property type="entry name" value="TRANSCRIPTIONAL REPRESSOR CTCFL-RELATED"/>
    <property type="match status" value="1"/>
</dbReference>
<accession>A0A8J2W4E6</accession>
<keyword evidence="4 7" id="KW-0863">Zinc-finger</keyword>
<evidence type="ECO:0000256" key="3">
    <source>
        <dbReference type="ARBA" id="ARBA00022737"/>
    </source>
</evidence>
<dbReference type="PROSITE" id="PS00028">
    <property type="entry name" value="ZINC_FINGER_C2H2_1"/>
    <property type="match status" value="2"/>
</dbReference>
<keyword evidence="6" id="KW-0539">Nucleus</keyword>
<gene>
    <name evidence="9" type="ORF">DGAL_LOCUS7747</name>
</gene>
<keyword evidence="10" id="KW-1185">Reference proteome</keyword>
<evidence type="ECO:0000313" key="10">
    <source>
        <dbReference type="Proteomes" id="UP000789390"/>
    </source>
</evidence>
<evidence type="ECO:0000313" key="9">
    <source>
        <dbReference type="EMBL" id="CAH0104818.1"/>
    </source>
</evidence>
<organism evidence="9 10">
    <name type="scientific">Daphnia galeata</name>
    <dbReference type="NCBI Taxonomy" id="27404"/>
    <lineage>
        <taxon>Eukaryota</taxon>
        <taxon>Metazoa</taxon>
        <taxon>Ecdysozoa</taxon>
        <taxon>Arthropoda</taxon>
        <taxon>Crustacea</taxon>
        <taxon>Branchiopoda</taxon>
        <taxon>Diplostraca</taxon>
        <taxon>Cladocera</taxon>
        <taxon>Anomopoda</taxon>
        <taxon>Daphniidae</taxon>
        <taxon>Daphnia</taxon>
    </lineage>
</organism>
<dbReference type="Proteomes" id="UP000789390">
    <property type="component" value="Unassembled WGS sequence"/>
</dbReference>
<dbReference type="GO" id="GO:0005634">
    <property type="term" value="C:nucleus"/>
    <property type="evidence" value="ECO:0007669"/>
    <property type="project" value="UniProtKB-SubCell"/>
</dbReference>
<sequence length="507" mass="58698">MAYKKRKQNKIVKANKLCCDVCSLESYKRALQKHTATFHYKYKCAVCDQGFNTQNLLRSHQLFAHPDYKEFKCNFCEYETSLKSSLNLHIKRKHNITSGPQKWFIKTKYECQLCHRFFQLSSKLRHHMAFHSDQKKFRCSLCQYATSLKINLKRHLKTHESKEISTDIPFKNAVDRREFSHNLRLDVVDTDNATSSTLAAKHPSQLLLSSSQPLLVFSNAIREEAYHLRSQILLASTISDVLSLLERLLELAVSIASKIRVSVEGDVLSQVVECFKYVWNTSELAVLRWKYVDDSMNRNSFFRAVQYAFTIFPAVSNLVMNQHLEIMEHLMLLITNTVRNYQHQLSMDPTARSNQSLPALSNSIREEAQQLRSQIFLAAPISSKLSLLERLLELTASIANQLRGFMAEENRSQAAECLEYVWAASKIAFVRWEEIEESTKRKTFLQAVQYAFTIIPKTFINLHMNSLDVMRHIMLLIISTVKNCQVRLENTEPGQNLSNSRLLWEGV</sequence>
<evidence type="ECO:0000256" key="7">
    <source>
        <dbReference type="PROSITE-ProRule" id="PRU00042"/>
    </source>
</evidence>
<dbReference type="Gene3D" id="3.30.160.60">
    <property type="entry name" value="Classic Zinc Finger"/>
    <property type="match status" value="3"/>
</dbReference>